<protein>
    <recommendedName>
        <fullName evidence="3">RNase H type-1 domain-containing protein</fullName>
    </recommendedName>
</protein>
<evidence type="ECO:0008006" key="3">
    <source>
        <dbReference type="Google" id="ProtNLM"/>
    </source>
</evidence>
<keyword evidence="2" id="KW-1185">Reference proteome</keyword>
<evidence type="ECO:0000313" key="2">
    <source>
        <dbReference type="Proteomes" id="UP001516400"/>
    </source>
</evidence>
<reference evidence="1 2" key="1">
    <citation type="journal article" date="2021" name="BMC Biol.">
        <title>Horizontally acquired antibacterial genes associated with adaptive radiation of ladybird beetles.</title>
        <authorList>
            <person name="Li H.S."/>
            <person name="Tang X.F."/>
            <person name="Huang Y.H."/>
            <person name="Xu Z.Y."/>
            <person name="Chen M.L."/>
            <person name="Du X.Y."/>
            <person name="Qiu B.Y."/>
            <person name="Chen P.T."/>
            <person name="Zhang W."/>
            <person name="Slipinski A."/>
            <person name="Escalona H.E."/>
            <person name="Waterhouse R.M."/>
            <person name="Zwick A."/>
            <person name="Pang H."/>
        </authorList>
    </citation>
    <scope>NUCLEOTIDE SEQUENCE [LARGE SCALE GENOMIC DNA]</scope>
    <source>
        <strain evidence="1">SYSU2018</strain>
    </source>
</reference>
<comment type="caution">
    <text evidence="1">The sequence shown here is derived from an EMBL/GenBank/DDBJ whole genome shotgun (WGS) entry which is preliminary data.</text>
</comment>
<proteinExistence type="predicted"/>
<dbReference type="AlphaFoldDB" id="A0ABD2N4I6"/>
<name>A0ABD2N4I6_9CUCU</name>
<dbReference type="InterPro" id="IPR036397">
    <property type="entry name" value="RNaseH_sf"/>
</dbReference>
<sequence>MFAIDKATKIVISRNITTSVIISDSMSALEKHKNNFISAKLDPITAEVINNIHNIRAKGFRIALIWVPSHSYIHHNDVADMVANRGRLLPTPLTIGGGTQEL</sequence>
<dbReference type="Gene3D" id="3.30.420.10">
    <property type="entry name" value="Ribonuclease H-like superfamily/Ribonuclease H"/>
    <property type="match status" value="1"/>
</dbReference>
<dbReference type="EMBL" id="JABFTP020000062">
    <property type="protein sequence ID" value="KAL3273464.1"/>
    <property type="molecule type" value="Genomic_DNA"/>
</dbReference>
<dbReference type="SUPFAM" id="SSF53098">
    <property type="entry name" value="Ribonuclease H-like"/>
    <property type="match status" value="1"/>
</dbReference>
<accession>A0ABD2N4I6</accession>
<dbReference type="InterPro" id="IPR012337">
    <property type="entry name" value="RNaseH-like_sf"/>
</dbReference>
<organism evidence="1 2">
    <name type="scientific">Cryptolaemus montrouzieri</name>
    <dbReference type="NCBI Taxonomy" id="559131"/>
    <lineage>
        <taxon>Eukaryota</taxon>
        <taxon>Metazoa</taxon>
        <taxon>Ecdysozoa</taxon>
        <taxon>Arthropoda</taxon>
        <taxon>Hexapoda</taxon>
        <taxon>Insecta</taxon>
        <taxon>Pterygota</taxon>
        <taxon>Neoptera</taxon>
        <taxon>Endopterygota</taxon>
        <taxon>Coleoptera</taxon>
        <taxon>Polyphaga</taxon>
        <taxon>Cucujiformia</taxon>
        <taxon>Coccinelloidea</taxon>
        <taxon>Coccinellidae</taxon>
        <taxon>Scymninae</taxon>
        <taxon>Scymnini</taxon>
        <taxon>Cryptolaemus</taxon>
    </lineage>
</organism>
<evidence type="ECO:0000313" key="1">
    <source>
        <dbReference type="EMBL" id="KAL3273464.1"/>
    </source>
</evidence>
<dbReference type="Proteomes" id="UP001516400">
    <property type="component" value="Unassembled WGS sequence"/>
</dbReference>
<gene>
    <name evidence="1" type="ORF">HHI36_014908</name>
</gene>